<dbReference type="EMBL" id="PTIX01000013">
    <property type="protein sequence ID" value="PPK65611.1"/>
    <property type="molecule type" value="Genomic_DNA"/>
</dbReference>
<dbReference type="OrthoDB" id="3399677at2"/>
<sequence length="148" mass="16731">MRDDVDDFFDLFEAKIRQWRPDGAFAGLTDAEIEAVRAAQGVSALPAYYIGFLRRMGREAGAFLVGTDIFHPRILEVPEGARELLAENDESHLLPDGAVVFALHQGYMAYWFDPNPTDNPRVHLYVEGRDAVREWPSFTEFLLDELAG</sequence>
<feature type="domain" description="Knr4/Smi1-like" evidence="1">
    <location>
        <begin position="27"/>
        <end position="143"/>
    </location>
</feature>
<comment type="caution">
    <text evidence="2">The sequence shown here is derived from an EMBL/GenBank/DDBJ whole genome shotgun (WGS) entry which is preliminary data.</text>
</comment>
<dbReference type="InterPro" id="IPR018958">
    <property type="entry name" value="Knr4/Smi1-like_dom"/>
</dbReference>
<proteinExistence type="predicted"/>
<dbReference type="RefSeq" id="WP_104481042.1">
    <property type="nucleotide sequence ID" value="NZ_CP154825.1"/>
</dbReference>
<organism evidence="2 3">
    <name type="scientific">Actinokineospora auranticolor</name>
    <dbReference type="NCBI Taxonomy" id="155976"/>
    <lineage>
        <taxon>Bacteria</taxon>
        <taxon>Bacillati</taxon>
        <taxon>Actinomycetota</taxon>
        <taxon>Actinomycetes</taxon>
        <taxon>Pseudonocardiales</taxon>
        <taxon>Pseudonocardiaceae</taxon>
        <taxon>Actinokineospora</taxon>
    </lineage>
</organism>
<name>A0A2S6GKC9_9PSEU</name>
<dbReference type="InterPro" id="IPR037883">
    <property type="entry name" value="Knr4/Smi1-like_sf"/>
</dbReference>
<evidence type="ECO:0000313" key="2">
    <source>
        <dbReference type="EMBL" id="PPK65611.1"/>
    </source>
</evidence>
<gene>
    <name evidence="2" type="ORF">CLV40_11395</name>
</gene>
<protein>
    <recommendedName>
        <fullName evidence="1">Knr4/Smi1-like domain-containing protein</fullName>
    </recommendedName>
</protein>
<dbReference type="SUPFAM" id="SSF160631">
    <property type="entry name" value="SMI1/KNR4-like"/>
    <property type="match status" value="1"/>
</dbReference>
<keyword evidence="3" id="KW-1185">Reference proteome</keyword>
<reference evidence="2 3" key="1">
    <citation type="submission" date="2018-02" db="EMBL/GenBank/DDBJ databases">
        <title>Genomic Encyclopedia of Archaeal and Bacterial Type Strains, Phase II (KMG-II): from individual species to whole genera.</title>
        <authorList>
            <person name="Goeker M."/>
        </authorList>
    </citation>
    <scope>NUCLEOTIDE SEQUENCE [LARGE SCALE GENOMIC DNA]</scope>
    <source>
        <strain evidence="2 3">YU 961-1</strain>
    </source>
</reference>
<dbReference type="Proteomes" id="UP000239203">
    <property type="component" value="Unassembled WGS sequence"/>
</dbReference>
<accession>A0A2S6GKC9</accession>
<dbReference type="AlphaFoldDB" id="A0A2S6GKC9"/>
<evidence type="ECO:0000259" key="1">
    <source>
        <dbReference type="Pfam" id="PF09346"/>
    </source>
</evidence>
<evidence type="ECO:0000313" key="3">
    <source>
        <dbReference type="Proteomes" id="UP000239203"/>
    </source>
</evidence>
<dbReference type="Pfam" id="PF09346">
    <property type="entry name" value="SMI1_KNR4"/>
    <property type="match status" value="1"/>
</dbReference>
<dbReference type="Gene3D" id="3.40.1580.10">
    <property type="entry name" value="SMI1/KNR4-like"/>
    <property type="match status" value="1"/>
</dbReference>